<dbReference type="InterPro" id="IPR023796">
    <property type="entry name" value="Serpin_dom"/>
</dbReference>
<organism evidence="6 7">
    <name type="scientific">Tenebrio molitor</name>
    <name type="common">Yellow mealworm beetle</name>
    <dbReference type="NCBI Taxonomy" id="7067"/>
    <lineage>
        <taxon>Eukaryota</taxon>
        <taxon>Metazoa</taxon>
        <taxon>Ecdysozoa</taxon>
        <taxon>Arthropoda</taxon>
        <taxon>Hexapoda</taxon>
        <taxon>Insecta</taxon>
        <taxon>Pterygota</taxon>
        <taxon>Neoptera</taxon>
        <taxon>Endopterygota</taxon>
        <taxon>Coleoptera</taxon>
        <taxon>Polyphaga</taxon>
        <taxon>Cucujiformia</taxon>
        <taxon>Tenebrionidae</taxon>
        <taxon>Tenebrio</taxon>
    </lineage>
</organism>
<dbReference type="CDD" id="cd19955">
    <property type="entry name" value="serpin48-like_insects"/>
    <property type="match status" value="1"/>
</dbReference>
<reference evidence="6" key="2">
    <citation type="submission" date="2021-08" db="EMBL/GenBank/DDBJ databases">
        <authorList>
            <person name="Eriksson T."/>
        </authorList>
    </citation>
    <scope>NUCLEOTIDE SEQUENCE</scope>
    <source>
        <strain evidence="6">Stoneville</strain>
        <tissue evidence="6">Whole head</tissue>
    </source>
</reference>
<dbReference type="SMART" id="SM00093">
    <property type="entry name" value="SERPIN"/>
    <property type="match status" value="4"/>
</dbReference>
<dbReference type="Proteomes" id="UP000719412">
    <property type="component" value="Unassembled WGS sequence"/>
</dbReference>
<dbReference type="GO" id="GO:0004867">
    <property type="term" value="F:serine-type endopeptidase inhibitor activity"/>
    <property type="evidence" value="ECO:0007669"/>
    <property type="project" value="UniProtKB-KW"/>
</dbReference>
<feature type="domain" description="Serpin" evidence="5">
    <location>
        <begin position="1164"/>
        <end position="1522"/>
    </location>
</feature>
<protein>
    <recommendedName>
        <fullName evidence="5">Serpin domain-containing protein</fullName>
    </recommendedName>
</protein>
<evidence type="ECO:0000313" key="7">
    <source>
        <dbReference type="Proteomes" id="UP000719412"/>
    </source>
</evidence>
<feature type="domain" description="Serpin" evidence="5">
    <location>
        <begin position="24"/>
        <end position="382"/>
    </location>
</feature>
<dbReference type="SUPFAM" id="SSF56574">
    <property type="entry name" value="Serpins"/>
    <property type="match status" value="4"/>
</dbReference>
<feature type="domain" description="Serpin" evidence="5">
    <location>
        <begin position="410"/>
        <end position="752"/>
    </location>
</feature>
<dbReference type="PROSITE" id="PS00284">
    <property type="entry name" value="SERPIN"/>
    <property type="match status" value="1"/>
</dbReference>
<keyword evidence="3" id="KW-0722">Serine protease inhibitor</keyword>
<sequence>MKSSVSVDKAAVEEFISGCNVLSADVYLSMTKTAVATDFIVSPFSMNILLALIQSGCKKKAGEELATVLHLPLNPKDTESAIKIVNPQLRSHEGYHWHSFNRVYVCKQAAIKREFKASAKKLLQTDIENVDFSNCERAASLINEWIKKQSGNVVEEVIEAQNLQEDTKMVLLNVLYLKAGWLKPFQASLTTKQDFYKTETNTVKVDMMEITGHFHYYESHKLDAKFMELQFEDECMSMIVGLPNTKEGLGTLEHNATSMFKDFGFSLENVNVRLPKFKIESQIDFKPILQQLGVLKAFETRADFSGIIDNRSDMYISVILQKTFIHLDEQGIGTDESSEISSVDDGRKSVDVQGKDVPCRSPFCLLHKAQRTDMLLRRQLSESVIGRVKCLDLVKVALQEFLASSNLFTLSVYKNFFDHEPKNFVSSPFYAQVVISLAQIGAKQDTYEELRQALNFPSEPPYIKYAMKTLLPTMAKNNHYILQSVNKIYVKKDLTTKRDFCNLAHQIYQAEVENIDFSKPDHAVSLINEWVKEHTENKIVNLLSVGKVKPDAKMVLVNALHFKSGWVIPFKKEHTIKANFHKNDHEVIKVDMMTSEGRFYYYESVDLEAKFLKMYLEGNAASLVVALPDEKDGLEALGKKIENICVHPKFTLEQVQVSLPKFKIETTKDFVPIMRNFEVNKPFAKGADFSGIGIHEDLYINAIVQKTCIDLNEKGLEDAVGGKTGVAEEEEAAGQRFAFVADHPFAFYLQTDDHLDRSDLVDKVAAAAPLQGFAASSSTFTGNLYREILRYVDDNFVVSPLALEAILGLVRCGSRDETAQEIKTALSFPQNPKDIESVIKTLNPILKQGKNFLYFASNRIYIERKCSIKKEFKTIANEVYEIELEHIDFVNAARRTQTINNWVKTETAHKIADFLTTADVDGSSKMILISATYFTVNWLKFFQRDASSRGVFKISPTRSVDVNFMEKTGIYNYCESTDLKAKIVEMPLENKILELVMVLPNEINGLAFIESRLNAAFVDPKYKEERVNVIMPKVSFDFKLDLRKVFQHLGVKKAFNTEGDFSGIAAEKSVLFINHLIHKSVVSFSDEASDVGSGANLSKPPLNSPPLSNTIFFFLETPSHAKRIAMMSKSSLKILVVFVGCVTMTLATEASLQEFTSGNNLFTASVYKEIRKNENGNFLVSPYSAEAVLALAQSGAKDETAQEIKTALHLPSQEKIEAAIKSLQPTLRQNDRYLLQTANKIYVKNNFTVNEDFKKLASDVFDANLENIDFEKKAEAANTMNQWVEEHTNNKIKNLIDQDQLNTRTRLVLINALYFKGNWSVPFEKYLSGKQKFYKTAQESVEVATMRDSSTQNYYESPELKAKFLELEFEGGDVSMTFVLPNEKEGLAQLENEVGKALEATKYTKEYVKVALPKFKIESRADFKDILQKLGVKKAFDAEQADLSGIAGAKGDLIIDKIAQKTVIDVNEEGVEAAASTFLSVGVPLSGYFPPRDPKEFIADHPFIFYIKVKDLVVFAGRVVDPTQ</sequence>
<gene>
    <name evidence="6" type="ORF">GEV33_013656</name>
</gene>
<dbReference type="GO" id="GO:0005615">
    <property type="term" value="C:extracellular space"/>
    <property type="evidence" value="ECO:0007669"/>
    <property type="project" value="InterPro"/>
</dbReference>
<dbReference type="Pfam" id="PF00079">
    <property type="entry name" value="Serpin"/>
    <property type="match status" value="4"/>
</dbReference>
<dbReference type="InterPro" id="IPR036186">
    <property type="entry name" value="Serpin_sf"/>
</dbReference>
<dbReference type="EMBL" id="JABDTM020028317">
    <property type="protein sequence ID" value="KAH0809132.1"/>
    <property type="molecule type" value="Genomic_DNA"/>
</dbReference>
<name>A0A8J6H853_TENMO</name>
<accession>A0A8J6H853</accession>
<dbReference type="PANTHER" id="PTHR11461:SF211">
    <property type="entry name" value="GH10112P-RELATED"/>
    <property type="match status" value="1"/>
</dbReference>
<dbReference type="InterPro" id="IPR042178">
    <property type="entry name" value="Serpin_sf_1"/>
</dbReference>
<evidence type="ECO:0000256" key="1">
    <source>
        <dbReference type="ARBA" id="ARBA00009500"/>
    </source>
</evidence>
<dbReference type="PANTHER" id="PTHR11461">
    <property type="entry name" value="SERINE PROTEASE INHIBITOR, SERPIN"/>
    <property type="match status" value="1"/>
</dbReference>
<dbReference type="InterPro" id="IPR023795">
    <property type="entry name" value="Serpin_CS"/>
</dbReference>
<keyword evidence="7" id="KW-1185">Reference proteome</keyword>
<evidence type="ECO:0000256" key="2">
    <source>
        <dbReference type="ARBA" id="ARBA00022690"/>
    </source>
</evidence>
<comment type="similarity">
    <text evidence="1 4">Belongs to the serpin family.</text>
</comment>
<evidence type="ECO:0000259" key="5">
    <source>
        <dbReference type="SMART" id="SM00093"/>
    </source>
</evidence>
<evidence type="ECO:0000256" key="4">
    <source>
        <dbReference type="RuleBase" id="RU000411"/>
    </source>
</evidence>
<comment type="caution">
    <text evidence="6">The sequence shown here is derived from an EMBL/GenBank/DDBJ whole genome shotgun (WGS) entry which is preliminary data.</text>
</comment>
<evidence type="ECO:0000256" key="3">
    <source>
        <dbReference type="ARBA" id="ARBA00022900"/>
    </source>
</evidence>
<keyword evidence="2" id="KW-0646">Protease inhibitor</keyword>
<reference evidence="6" key="1">
    <citation type="journal article" date="2020" name="J Insects Food Feed">
        <title>The yellow mealworm (Tenebrio molitor) genome: a resource for the emerging insects as food and feed industry.</title>
        <authorList>
            <person name="Eriksson T."/>
            <person name="Andere A."/>
            <person name="Kelstrup H."/>
            <person name="Emery V."/>
            <person name="Picard C."/>
        </authorList>
    </citation>
    <scope>NUCLEOTIDE SEQUENCE</scope>
    <source>
        <strain evidence="6">Stoneville</strain>
        <tissue evidence="6">Whole head</tissue>
    </source>
</reference>
<evidence type="ECO:0000313" key="6">
    <source>
        <dbReference type="EMBL" id="KAH0809132.1"/>
    </source>
</evidence>
<dbReference type="InterPro" id="IPR042185">
    <property type="entry name" value="Serpin_sf_2"/>
</dbReference>
<proteinExistence type="inferred from homology"/>
<feature type="domain" description="Serpin" evidence="5">
    <location>
        <begin position="782"/>
        <end position="1133"/>
    </location>
</feature>
<dbReference type="Gene3D" id="3.30.497.10">
    <property type="entry name" value="Antithrombin, subunit I, domain 2"/>
    <property type="match status" value="4"/>
</dbReference>
<dbReference type="Gene3D" id="2.30.39.10">
    <property type="entry name" value="Alpha-1-antitrypsin, domain 1"/>
    <property type="match status" value="4"/>
</dbReference>
<dbReference type="InterPro" id="IPR000215">
    <property type="entry name" value="Serpin_fam"/>
</dbReference>